<dbReference type="Pfam" id="PF13817">
    <property type="entry name" value="DDE_Tnp_IS66_C"/>
    <property type="match status" value="1"/>
</dbReference>
<dbReference type="NCBIfam" id="NF033517">
    <property type="entry name" value="transpos_IS66"/>
    <property type="match status" value="1"/>
</dbReference>
<dbReference type="AlphaFoldDB" id="A0A1C4GB71"/>
<protein>
    <submittedName>
        <fullName evidence="3">Transposase</fullName>
    </submittedName>
</protein>
<evidence type="ECO:0000259" key="1">
    <source>
        <dbReference type="Pfam" id="PF03050"/>
    </source>
</evidence>
<dbReference type="InterPro" id="IPR052344">
    <property type="entry name" value="Transposase-related"/>
</dbReference>
<evidence type="ECO:0000313" key="3">
    <source>
        <dbReference type="EMBL" id="SCC65021.1"/>
    </source>
</evidence>
<sequence>MLYEQLQPVHQQLLKSFELQLQSNQQLQNQVMQLQYQLHQLTKLLQGFKSERFVPGGTGPQKELGLIFEETFASTKLEDVKKVSYVKVNKPTSKDTVKELPAHLRREEIIIEPDEDVSRCERNGEEVKEQLSWKPGEIFVKRIVRPRYKCPLTGKLQGHRSVIASLPEQALPKCAADPELLAQVTIDKFVDHKPLNRQLDFFKRNGVTIAYSTIADWVRLVAEAIECLGEAQLRVMLRHNYWQGDETGIKVLDSTIKKDTHKGYFWVYMTGDSKLIYYDYHSGRDGPAASHIMHLFKGHLQTDGYAVYEKVAGKDITLLCCLAHARRKVFDAQANDKSRAEYVLTEIAKLYKIEAACKEQQLTEQQIKDKRLKEAVPILQELGEWMKKEYLLLKPKSLIAKALAYSINRWDKLSLYATTGHLNIDNNNIERCMRPVAIGRKNFLFCGSHDAAKRTALLYSLLVTCKLNEVNPYEWLKDMLSYNLQEYPINKIESLLPHNWKLNQENM</sequence>
<dbReference type="PANTHER" id="PTHR33678:SF1">
    <property type="entry name" value="BLL1576 PROTEIN"/>
    <property type="match status" value="1"/>
</dbReference>
<dbReference type="PANTHER" id="PTHR33678">
    <property type="entry name" value="BLL1576 PROTEIN"/>
    <property type="match status" value="1"/>
</dbReference>
<accession>A0A1C4GB71</accession>
<dbReference type="InterPro" id="IPR004291">
    <property type="entry name" value="Transposase_IS66_central"/>
</dbReference>
<dbReference type="EMBL" id="FMAR01000042">
    <property type="protein sequence ID" value="SCC65021.1"/>
    <property type="molecule type" value="Genomic_DNA"/>
</dbReference>
<gene>
    <name evidence="3" type="ORF">GA0116948_1423</name>
</gene>
<name>A0A1C4GB71_9BACT</name>
<proteinExistence type="predicted"/>
<dbReference type="Pfam" id="PF03050">
    <property type="entry name" value="DDE_Tnp_IS66"/>
    <property type="match status" value="1"/>
</dbReference>
<feature type="domain" description="Transposase IS66 central" evidence="1">
    <location>
        <begin position="174"/>
        <end position="453"/>
    </location>
</feature>
<dbReference type="InterPro" id="IPR039552">
    <property type="entry name" value="IS66_C"/>
</dbReference>
<evidence type="ECO:0000313" key="4">
    <source>
        <dbReference type="Proteomes" id="UP000242818"/>
    </source>
</evidence>
<organism evidence="3 4">
    <name type="scientific">Chitinophaga costaii</name>
    <dbReference type="NCBI Taxonomy" id="1335309"/>
    <lineage>
        <taxon>Bacteria</taxon>
        <taxon>Pseudomonadati</taxon>
        <taxon>Bacteroidota</taxon>
        <taxon>Chitinophagia</taxon>
        <taxon>Chitinophagales</taxon>
        <taxon>Chitinophagaceae</taxon>
        <taxon>Chitinophaga</taxon>
    </lineage>
</organism>
<feature type="domain" description="Transposase IS66 C-terminal" evidence="2">
    <location>
        <begin position="460"/>
        <end position="498"/>
    </location>
</feature>
<reference evidence="3 4" key="1">
    <citation type="submission" date="2016-08" db="EMBL/GenBank/DDBJ databases">
        <authorList>
            <person name="Seilhamer J.J."/>
        </authorList>
    </citation>
    <scope>NUCLEOTIDE SEQUENCE [LARGE SCALE GENOMIC DNA]</scope>
    <source>
        <strain evidence="3 4">A37T2</strain>
    </source>
</reference>
<dbReference type="Proteomes" id="UP000242818">
    <property type="component" value="Unassembled WGS sequence"/>
</dbReference>
<evidence type="ECO:0000259" key="2">
    <source>
        <dbReference type="Pfam" id="PF13817"/>
    </source>
</evidence>
<keyword evidence="4" id="KW-1185">Reference proteome</keyword>
<dbReference type="STRING" id="1335309.GA0116948_1423"/>